<dbReference type="Proteomes" id="UP000052013">
    <property type="component" value="Unassembled WGS sequence"/>
</dbReference>
<comment type="caution">
    <text evidence="8">The sequence shown here is derived from an EMBL/GenBank/DDBJ whole genome shotgun (WGS) entry which is preliminary data.</text>
</comment>
<evidence type="ECO:0000259" key="7">
    <source>
        <dbReference type="Pfam" id="PF08281"/>
    </source>
</evidence>
<evidence type="ECO:0000256" key="4">
    <source>
        <dbReference type="ARBA" id="ARBA00023125"/>
    </source>
</evidence>
<dbReference type="InterPro" id="IPR013324">
    <property type="entry name" value="RNA_pol_sigma_r3/r4-like"/>
</dbReference>
<feature type="domain" description="RNA polymerase sigma factor 70 region 4 type 2" evidence="7">
    <location>
        <begin position="101"/>
        <end position="152"/>
    </location>
</feature>
<dbReference type="PANTHER" id="PTHR43133">
    <property type="entry name" value="RNA POLYMERASE ECF-TYPE SIGMA FACTO"/>
    <property type="match status" value="1"/>
</dbReference>
<evidence type="ECO:0000313" key="9">
    <source>
        <dbReference type="Proteomes" id="UP000052013"/>
    </source>
</evidence>
<organism evidence="8 9">
    <name type="scientific">Lentilactobacillus diolivorans DSM 14421</name>
    <dbReference type="NCBI Taxonomy" id="1423739"/>
    <lineage>
        <taxon>Bacteria</taxon>
        <taxon>Bacillati</taxon>
        <taxon>Bacillota</taxon>
        <taxon>Bacilli</taxon>
        <taxon>Lactobacillales</taxon>
        <taxon>Lactobacillaceae</taxon>
        <taxon>Lentilactobacillus</taxon>
    </lineage>
</organism>
<dbReference type="PATRIC" id="fig|1423739.3.peg.2129"/>
<dbReference type="InterPro" id="IPR014284">
    <property type="entry name" value="RNA_pol_sigma-70_dom"/>
</dbReference>
<protein>
    <submittedName>
        <fullName evidence="8">Sigma-70 region 2</fullName>
    </submittedName>
</protein>
<evidence type="ECO:0000256" key="3">
    <source>
        <dbReference type="ARBA" id="ARBA00023082"/>
    </source>
</evidence>
<reference evidence="8 9" key="1">
    <citation type="journal article" date="2015" name="Genome Announc.">
        <title>Expanding the biotechnology potential of lactobacilli through comparative genomics of 213 strains and associated genera.</title>
        <authorList>
            <person name="Sun Z."/>
            <person name="Harris H.M."/>
            <person name="McCann A."/>
            <person name="Guo C."/>
            <person name="Argimon S."/>
            <person name="Zhang W."/>
            <person name="Yang X."/>
            <person name="Jeffery I.B."/>
            <person name="Cooney J.C."/>
            <person name="Kagawa T.F."/>
            <person name="Liu W."/>
            <person name="Song Y."/>
            <person name="Salvetti E."/>
            <person name="Wrobel A."/>
            <person name="Rasinkangas P."/>
            <person name="Parkhill J."/>
            <person name="Rea M.C."/>
            <person name="O'Sullivan O."/>
            <person name="Ritari J."/>
            <person name="Douillard F.P."/>
            <person name="Paul Ross R."/>
            <person name="Yang R."/>
            <person name="Briner A.E."/>
            <person name="Felis G.E."/>
            <person name="de Vos W.M."/>
            <person name="Barrangou R."/>
            <person name="Klaenhammer T.R."/>
            <person name="Caufield P.W."/>
            <person name="Cui Y."/>
            <person name="Zhang H."/>
            <person name="O'Toole P.W."/>
        </authorList>
    </citation>
    <scope>NUCLEOTIDE SEQUENCE [LARGE SCALE GENOMIC DNA]</scope>
    <source>
        <strain evidence="8 9">DSM 14421</strain>
    </source>
</reference>
<accession>A0A0R1S774</accession>
<evidence type="ECO:0000256" key="2">
    <source>
        <dbReference type="ARBA" id="ARBA00023015"/>
    </source>
</evidence>
<feature type="domain" description="RNA polymerase sigma-70 region 2" evidence="6">
    <location>
        <begin position="16"/>
        <end position="75"/>
    </location>
</feature>
<dbReference type="Gene3D" id="1.10.10.10">
    <property type="entry name" value="Winged helix-like DNA-binding domain superfamily/Winged helix DNA-binding domain"/>
    <property type="match status" value="1"/>
</dbReference>
<dbReference type="SUPFAM" id="SSF88659">
    <property type="entry name" value="Sigma3 and sigma4 domains of RNA polymerase sigma factors"/>
    <property type="match status" value="1"/>
</dbReference>
<evidence type="ECO:0000259" key="6">
    <source>
        <dbReference type="Pfam" id="PF04542"/>
    </source>
</evidence>
<name>A0A0R1S774_9LACO</name>
<dbReference type="InterPro" id="IPR013249">
    <property type="entry name" value="RNA_pol_sigma70_r4_t2"/>
</dbReference>
<dbReference type="NCBIfam" id="TIGR02937">
    <property type="entry name" value="sigma70-ECF"/>
    <property type="match status" value="1"/>
</dbReference>
<evidence type="ECO:0000256" key="5">
    <source>
        <dbReference type="ARBA" id="ARBA00023163"/>
    </source>
</evidence>
<dbReference type="InterPro" id="IPR013325">
    <property type="entry name" value="RNA_pol_sigma_r2"/>
</dbReference>
<dbReference type="GO" id="GO:0006352">
    <property type="term" value="P:DNA-templated transcription initiation"/>
    <property type="evidence" value="ECO:0007669"/>
    <property type="project" value="InterPro"/>
</dbReference>
<evidence type="ECO:0000313" key="8">
    <source>
        <dbReference type="EMBL" id="KRL62530.1"/>
    </source>
</evidence>
<dbReference type="Gene3D" id="1.10.1740.10">
    <property type="match status" value="1"/>
</dbReference>
<evidence type="ECO:0000256" key="1">
    <source>
        <dbReference type="ARBA" id="ARBA00010641"/>
    </source>
</evidence>
<dbReference type="STRING" id="1423739.FC85_GL002043"/>
<sequence length="165" mass="19718">MRLDGYEKILKQISTELVNYLVQQGANREVAQDVVQDVFVKVLEMDLILPPNKIRPYMYQMAKRKYIDYYRRKKRFYQILERYLIPQVKENQPPVLPPSDERIGSLLNQLSDRDKQILKMKYLDQYSVKQIAEVMGKSQAAVKMILYRIKHRLRKVLGDKRNGRQ</sequence>
<keyword evidence="3" id="KW-0731">Sigma factor</keyword>
<dbReference type="RefSeq" id="WP_057866313.1">
    <property type="nucleotide sequence ID" value="NZ_AZEY01000108.1"/>
</dbReference>
<keyword evidence="5" id="KW-0804">Transcription</keyword>
<keyword evidence="2" id="KW-0805">Transcription regulation</keyword>
<comment type="similarity">
    <text evidence="1">Belongs to the sigma-70 factor family. ECF subfamily.</text>
</comment>
<dbReference type="CDD" id="cd06171">
    <property type="entry name" value="Sigma70_r4"/>
    <property type="match status" value="1"/>
</dbReference>
<dbReference type="EMBL" id="AZEY01000108">
    <property type="protein sequence ID" value="KRL62530.1"/>
    <property type="molecule type" value="Genomic_DNA"/>
</dbReference>
<dbReference type="GO" id="GO:0016987">
    <property type="term" value="F:sigma factor activity"/>
    <property type="evidence" value="ECO:0007669"/>
    <property type="project" value="UniProtKB-KW"/>
</dbReference>
<dbReference type="Pfam" id="PF04542">
    <property type="entry name" value="Sigma70_r2"/>
    <property type="match status" value="1"/>
</dbReference>
<dbReference type="AlphaFoldDB" id="A0A0R1S774"/>
<dbReference type="GO" id="GO:0003677">
    <property type="term" value="F:DNA binding"/>
    <property type="evidence" value="ECO:0007669"/>
    <property type="project" value="UniProtKB-KW"/>
</dbReference>
<dbReference type="Pfam" id="PF08281">
    <property type="entry name" value="Sigma70_r4_2"/>
    <property type="match status" value="1"/>
</dbReference>
<dbReference type="PANTHER" id="PTHR43133:SF8">
    <property type="entry name" value="RNA POLYMERASE SIGMA FACTOR HI_1459-RELATED"/>
    <property type="match status" value="1"/>
</dbReference>
<dbReference type="InterPro" id="IPR039425">
    <property type="entry name" value="RNA_pol_sigma-70-like"/>
</dbReference>
<keyword evidence="4" id="KW-0238">DNA-binding</keyword>
<gene>
    <name evidence="8" type="ORF">FC85_GL002043</name>
</gene>
<dbReference type="InterPro" id="IPR007627">
    <property type="entry name" value="RNA_pol_sigma70_r2"/>
</dbReference>
<proteinExistence type="inferred from homology"/>
<dbReference type="InterPro" id="IPR036388">
    <property type="entry name" value="WH-like_DNA-bd_sf"/>
</dbReference>
<dbReference type="SUPFAM" id="SSF88946">
    <property type="entry name" value="Sigma2 domain of RNA polymerase sigma factors"/>
    <property type="match status" value="1"/>
</dbReference>